<organism evidence="3">
    <name type="scientific">White spot syndrome virus</name>
    <dbReference type="NCBI Taxonomy" id="342409"/>
    <lineage>
        <taxon>Viruses</taxon>
        <taxon>Viruses incertae sedis</taxon>
        <taxon>Naldaviricetes</taxon>
        <taxon>Nimaviridae</taxon>
        <taxon>Whispovirus</taxon>
    </lineage>
</organism>
<proteinExistence type="inferred from homology"/>
<evidence type="ECO:0000313" key="3">
    <source>
        <dbReference type="EMBL" id="AUO15197.1"/>
    </source>
</evidence>
<feature type="domain" description="Ribonucleotide reductase large subunit C-terminal" evidence="2">
    <location>
        <begin position="1"/>
        <end position="115"/>
    </location>
</feature>
<comment type="similarity">
    <text evidence="1">Belongs to the ribonucleoside diphosphate reductase large chain family.</text>
</comment>
<accession>A0A2I6SCB2</accession>
<dbReference type="Gene3D" id="3.20.70.20">
    <property type="match status" value="1"/>
</dbReference>
<dbReference type="Proteomes" id="UP000267352">
    <property type="component" value="Segment"/>
</dbReference>
<sequence>MSKGIFQFDMGRKILRIGTYISTLCQFTIGELRRDIMKYGVHNSMFVAPMPTASTAQILGNSESFEPLTSNMYNRNVLSGSFQVVNEYVIRELIKLGEWNSVTKQRIMASGGSIQTFLIS</sequence>
<dbReference type="Pfam" id="PF02867">
    <property type="entry name" value="Ribonuc_red_lgC"/>
    <property type="match status" value="1"/>
</dbReference>
<dbReference type="PRINTS" id="PR01183">
    <property type="entry name" value="RIBORDTASEM1"/>
</dbReference>
<dbReference type="InterPro" id="IPR039718">
    <property type="entry name" value="Rrm1"/>
</dbReference>
<reference evidence="3" key="2">
    <citation type="journal article" date="2018" name="Genome Announc.">
        <title>First Report of a Complete Genome Sequence of White spot syndrome virus from India.</title>
        <authorList>
            <person name="Vinaya Kumar K."/>
            <person name="Shekhar M.S."/>
            <person name="Otta S.K."/>
            <person name="Karthic K."/>
            <person name="Ashok Kumar J."/>
            <person name="Gopikrishna G."/>
            <person name="Vijayan K.K."/>
        </authorList>
    </citation>
    <scope>NUCLEOTIDE SEQUENCE</scope>
    <source>
        <strain evidence="3">IN_AP4RU</strain>
    </source>
</reference>
<protein>
    <submittedName>
        <fullName evidence="3">WSSV428</fullName>
    </submittedName>
</protein>
<dbReference type="GO" id="GO:0004748">
    <property type="term" value="F:ribonucleoside-diphosphate reductase activity, thioredoxin disulfide as acceptor"/>
    <property type="evidence" value="ECO:0007669"/>
    <property type="project" value="TreeGrafter"/>
</dbReference>
<reference evidence="3" key="1">
    <citation type="submission" date="2017-12" db="EMBL/GenBank/DDBJ databases">
        <authorList>
            <person name="Katneni V.K."/>
            <person name="Shekhar M.S."/>
            <person name="Otta S.K."/>
            <person name="Karthic K."/>
            <person name="Jangam A.K."/>
            <person name="Gopikrishna G."/>
            <person name="Vijayan K.K."/>
        </authorList>
    </citation>
    <scope>NUCLEOTIDE SEQUENCE [LARGE SCALE GENOMIC DNA]</scope>
    <source>
        <strain evidence="3">IN_AP4RU</strain>
    </source>
</reference>
<name>A0A2I6SCB2_9VIRU</name>
<evidence type="ECO:0000259" key="2">
    <source>
        <dbReference type="Pfam" id="PF02867"/>
    </source>
</evidence>
<dbReference type="GO" id="GO:0009263">
    <property type="term" value="P:deoxyribonucleotide biosynthetic process"/>
    <property type="evidence" value="ECO:0007669"/>
    <property type="project" value="TreeGrafter"/>
</dbReference>
<dbReference type="InterPro" id="IPR000788">
    <property type="entry name" value="RNR_lg_C"/>
</dbReference>
<evidence type="ECO:0000256" key="1">
    <source>
        <dbReference type="ARBA" id="ARBA00010406"/>
    </source>
</evidence>
<dbReference type="SUPFAM" id="SSF51998">
    <property type="entry name" value="PFL-like glycyl radical enzymes"/>
    <property type="match status" value="1"/>
</dbReference>
<dbReference type="GO" id="GO:0005524">
    <property type="term" value="F:ATP binding"/>
    <property type="evidence" value="ECO:0007669"/>
    <property type="project" value="TreeGrafter"/>
</dbReference>
<dbReference type="PANTHER" id="PTHR11573:SF6">
    <property type="entry name" value="RIBONUCLEOSIDE-DIPHOSPHATE REDUCTASE LARGE SUBUNIT"/>
    <property type="match status" value="1"/>
</dbReference>
<dbReference type="PANTHER" id="PTHR11573">
    <property type="entry name" value="RIBONUCLEOSIDE-DIPHOSPHATE REDUCTASE LARGE CHAIN"/>
    <property type="match status" value="1"/>
</dbReference>
<dbReference type="EMBL" id="MG702567">
    <property type="protein sequence ID" value="AUO15197.1"/>
    <property type="molecule type" value="Genomic_DNA"/>
</dbReference>